<proteinExistence type="predicted"/>
<evidence type="ECO:0000313" key="1">
    <source>
        <dbReference type="EMBL" id="KXS97813.1"/>
    </source>
</evidence>
<dbReference type="AlphaFoldDB" id="A0A139H5R5"/>
<gene>
    <name evidence="1" type="ORF">AC578_10549</name>
</gene>
<dbReference type="Proteomes" id="UP000070133">
    <property type="component" value="Unassembled WGS sequence"/>
</dbReference>
<protein>
    <submittedName>
        <fullName evidence="1">Uncharacterized protein</fullName>
    </submittedName>
</protein>
<name>A0A139H5R5_9PEZI</name>
<keyword evidence="2" id="KW-1185">Reference proteome</keyword>
<reference evidence="1 2" key="1">
    <citation type="submission" date="2015-07" db="EMBL/GenBank/DDBJ databases">
        <title>Comparative genomics of the Sigatoka disease complex on banana suggests a link between parallel evolutionary changes in Pseudocercospora fijiensis and Pseudocercospora eumusae and increased virulence on the banana host.</title>
        <authorList>
            <person name="Chang T.-C."/>
            <person name="Salvucci A."/>
            <person name="Crous P.W."/>
            <person name="Stergiopoulos I."/>
        </authorList>
    </citation>
    <scope>NUCLEOTIDE SEQUENCE [LARGE SCALE GENOMIC DNA]</scope>
    <source>
        <strain evidence="1 2">CBS 114824</strain>
    </source>
</reference>
<organism evidence="1 2">
    <name type="scientific">Pseudocercospora eumusae</name>
    <dbReference type="NCBI Taxonomy" id="321146"/>
    <lineage>
        <taxon>Eukaryota</taxon>
        <taxon>Fungi</taxon>
        <taxon>Dikarya</taxon>
        <taxon>Ascomycota</taxon>
        <taxon>Pezizomycotina</taxon>
        <taxon>Dothideomycetes</taxon>
        <taxon>Dothideomycetidae</taxon>
        <taxon>Mycosphaerellales</taxon>
        <taxon>Mycosphaerellaceae</taxon>
        <taxon>Pseudocercospora</taxon>
    </lineage>
</organism>
<accession>A0A139H5R5</accession>
<evidence type="ECO:0000313" key="2">
    <source>
        <dbReference type="Proteomes" id="UP000070133"/>
    </source>
</evidence>
<sequence>MHENKYIQGVKRDSATPQILDEGRIIITLQRGEEPGGANNNTTTTTTTNEQVSLYGRGEYGTSATTTGRALGHLGGMEMMQRLSAYESMRRPLGKFYNVLGWLRGKSIDLDPGRRRGGASKLLEEITMNR</sequence>
<comment type="caution">
    <text evidence="1">The sequence shown here is derived from an EMBL/GenBank/DDBJ whole genome shotgun (WGS) entry which is preliminary data.</text>
</comment>
<dbReference type="EMBL" id="LFZN01000132">
    <property type="protein sequence ID" value="KXS97813.1"/>
    <property type="molecule type" value="Genomic_DNA"/>
</dbReference>